<dbReference type="Gene3D" id="3.30.40.10">
    <property type="entry name" value="Zinc/RING finger domain, C3HC4 (zinc finger)"/>
    <property type="match status" value="1"/>
</dbReference>
<dbReference type="Proteomes" id="UP000799302">
    <property type="component" value="Unassembled WGS sequence"/>
</dbReference>
<keyword evidence="4" id="KW-1185">Reference proteome</keyword>
<dbReference type="AlphaFoldDB" id="A0A6A6UCE1"/>
<feature type="domain" description="RING-type" evidence="2">
    <location>
        <begin position="11"/>
        <end position="64"/>
    </location>
</feature>
<dbReference type="InterPro" id="IPR001841">
    <property type="entry name" value="Znf_RING"/>
</dbReference>
<dbReference type="GO" id="GO:0008270">
    <property type="term" value="F:zinc ion binding"/>
    <property type="evidence" value="ECO:0007669"/>
    <property type="project" value="UniProtKB-KW"/>
</dbReference>
<evidence type="ECO:0000313" key="4">
    <source>
        <dbReference type="Proteomes" id="UP000799302"/>
    </source>
</evidence>
<dbReference type="InterPro" id="IPR013083">
    <property type="entry name" value="Znf_RING/FYVE/PHD"/>
</dbReference>
<keyword evidence="1" id="KW-0863">Zinc-finger</keyword>
<dbReference type="OrthoDB" id="3690055at2759"/>
<evidence type="ECO:0000256" key="1">
    <source>
        <dbReference type="PROSITE-ProRule" id="PRU00175"/>
    </source>
</evidence>
<dbReference type="EMBL" id="MU004236">
    <property type="protein sequence ID" value="KAF2668594.1"/>
    <property type="molecule type" value="Genomic_DNA"/>
</dbReference>
<proteinExistence type="predicted"/>
<accession>A0A6A6UCE1</accession>
<dbReference type="PROSITE" id="PS50089">
    <property type="entry name" value="ZF_RING_2"/>
    <property type="match status" value="1"/>
</dbReference>
<evidence type="ECO:0000259" key="2">
    <source>
        <dbReference type="PROSITE" id="PS50089"/>
    </source>
</evidence>
<organism evidence="3 4">
    <name type="scientific">Microthyrium microscopicum</name>
    <dbReference type="NCBI Taxonomy" id="703497"/>
    <lineage>
        <taxon>Eukaryota</taxon>
        <taxon>Fungi</taxon>
        <taxon>Dikarya</taxon>
        <taxon>Ascomycota</taxon>
        <taxon>Pezizomycotina</taxon>
        <taxon>Dothideomycetes</taxon>
        <taxon>Dothideomycetes incertae sedis</taxon>
        <taxon>Microthyriales</taxon>
        <taxon>Microthyriaceae</taxon>
        <taxon>Microthyrium</taxon>
    </lineage>
</organism>
<sequence>MSDATAPEKECPICKDTLANANREAGNLNITQVYGEIICKYGHNCCIECSEYWQEFNDTCPVCRQRVFRIADAPPAKQWELATQTDVAPPRWVELARKIQLGFQSQDPKRAGLDRPTIRDLSTIEVPAGFVGNFAESVRRMGRRESRQHLSFKFGCHRDFIARELGNSGHDEDNVCRIIQTTAIDFTPSPSGSFSAWMEDPEGGQLMVHFHLKTGLLYTGHGKETQSLIPGVAPGSWQTWVHLTLDNLYDVPAPCFSHQGYFIRETPLNVYNNNATANQSLAVFDDWLRTLRFCRCTMNFGNDYKIRLSDLPDELRAAHYEAAERDLTNLRGMAFRPDSEVPAMLAVRDL</sequence>
<name>A0A6A6UCE1_9PEZI</name>
<keyword evidence="1" id="KW-0862">Zinc</keyword>
<evidence type="ECO:0000313" key="3">
    <source>
        <dbReference type="EMBL" id="KAF2668594.1"/>
    </source>
</evidence>
<dbReference type="SUPFAM" id="SSF57850">
    <property type="entry name" value="RING/U-box"/>
    <property type="match status" value="1"/>
</dbReference>
<keyword evidence="1" id="KW-0479">Metal-binding</keyword>
<reference evidence="3" key="1">
    <citation type="journal article" date="2020" name="Stud. Mycol.">
        <title>101 Dothideomycetes genomes: a test case for predicting lifestyles and emergence of pathogens.</title>
        <authorList>
            <person name="Haridas S."/>
            <person name="Albert R."/>
            <person name="Binder M."/>
            <person name="Bloem J."/>
            <person name="Labutti K."/>
            <person name="Salamov A."/>
            <person name="Andreopoulos B."/>
            <person name="Baker S."/>
            <person name="Barry K."/>
            <person name="Bills G."/>
            <person name="Bluhm B."/>
            <person name="Cannon C."/>
            <person name="Castanera R."/>
            <person name="Culley D."/>
            <person name="Daum C."/>
            <person name="Ezra D."/>
            <person name="Gonzalez J."/>
            <person name="Henrissat B."/>
            <person name="Kuo A."/>
            <person name="Liang C."/>
            <person name="Lipzen A."/>
            <person name="Lutzoni F."/>
            <person name="Magnuson J."/>
            <person name="Mondo S."/>
            <person name="Nolan M."/>
            <person name="Ohm R."/>
            <person name="Pangilinan J."/>
            <person name="Park H.-J."/>
            <person name="Ramirez L."/>
            <person name="Alfaro M."/>
            <person name="Sun H."/>
            <person name="Tritt A."/>
            <person name="Yoshinaga Y."/>
            <person name="Zwiers L.-H."/>
            <person name="Turgeon B."/>
            <person name="Goodwin S."/>
            <person name="Spatafora J."/>
            <person name="Crous P."/>
            <person name="Grigoriev I."/>
        </authorList>
    </citation>
    <scope>NUCLEOTIDE SEQUENCE</scope>
    <source>
        <strain evidence="3">CBS 115976</strain>
    </source>
</reference>
<protein>
    <recommendedName>
        <fullName evidence="2">RING-type domain-containing protein</fullName>
    </recommendedName>
</protein>
<gene>
    <name evidence="3" type="ORF">BT63DRAFT_471697</name>
</gene>